<dbReference type="PROSITE" id="PS51083">
    <property type="entry name" value="ZF_HIT"/>
    <property type="match status" value="1"/>
</dbReference>
<dbReference type="SUPFAM" id="SSF144232">
    <property type="entry name" value="HIT/MYND zinc finger-like"/>
    <property type="match status" value="1"/>
</dbReference>
<keyword evidence="6" id="KW-0862">Zinc</keyword>
<evidence type="ECO:0000313" key="17">
    <source>
        <dbReference type="Proteomes" id="UP001046870"/>
    </source>
</evidence>
<dbReference type="Proteomes" id="UP001046870">
    <property type="component" value="Chromosome 22"/>
</dbReference>
<reference evidence="16" key="1">
    <citation type="submission" date="2021-01" db="EMBL/GenBank/DDBJ databases">
        <authorList>
            <person name="Zahm M."/>
            <person name="Roques C."/>
            <person name="Cabau C."/>
            <person name="Klopp C."/>
            <person name="Donnadieu C."/>
            <person name="Jouanno E."/>
            <person name="Lampietro C."/>
            <person name="Louis A."/>
            <person name="Herpin A."/>
            <person name="Echchiki A."/>
            <person name="Berthelot C."/>
            <person name="Parey E."/>
            <person name="Roest-Crollius H."/>
            <person name="Braasch I."/>
            <person name="Postlethwait J."/>
            <person name="Bobe J."/>
            <person name="Montfort J."/>
            <person name="Bouchez O."/>
            <person name="Begum T."/>
            <person name="Mejri S."/>
            <person name="Adams A."/>
            <person name="Chen W.-J."/>
            <person name="Guiguen Y."/>
        </authorList>
    </citation>
    <scope>NUCLEOTIDE SEQUENCE</scope>
    <source>
        <strain evidence="16">YG-15Mar2019-1</strain>
        <tissue evidence="16">Brain</tissue>
    </source>
</reference>
<evidence type="ECO:0000256" key="11">
    <source>
        <dbReference type="ARBA" id="ARBA00068630"/>
    </source>
</evidence>
<evidence type="ECO:0000256" key="9">
    <source>
        <dbReference type="ARBA" id="ARBA00049654"/>
    </source>
</evidence>
<comment type="function">
    <text evidence="8">Required for box C/D snoRNAs accumulation involved in snoRNA processing, snoRNA transport to the nucleolus and ribosome biogenesis.</text>
</comment>
<dbReference type="GO" id="GO:0070761">
    <property type="term" value="C:pre-snoRNP complex"/>
    <property type="evidence" value="ECO:0007669"/>
    <property type="project" value="TreeGrafter"/>
</dbReference>
<dbReference type="Pfam" id="PF04438">
    <property type="entry name" value="zf-HIT"/>
    <property type="match status" value="1"/>
</dbReference>
<evidence type="ECO:0000256" key="5">
    <source>
        <dbReference type="ARBA" id="ARBA00022771"/>
    </source>
</evidence>
<evidence type="ECO:0000256" key="2">
    <source>
        <dbReference type="ARBA" id="ARBA00022517"/>
    </source>
</evidence>
<dbReference type="PANTHER" id="PTHR13483">
    <property type="entry name" value="BOX C_D SNORNA PROTEIN 1-RELATED"/>
    <property type="match status" value="1"/>
</dbReference>
<keyword evidence="1" id="KW-1017">Isopeptide bond</keyword>
<dbReference type="PANTHER" id="PTHR13483:SF3">
    <property type="entry name" value="BOX C_D SNORNA PROTEIN 1"/>
    <property type="match status" value="1"/>
</dbReference>
<dbReference type="AlphaFoldDB" id="A0A9D3SX30"/>
<organism evidence="16 17">
    <name type="scientific">Megalops atlanticus</name>
    <name type="common">Tarpon</name>
    <name type="synonym">Clupea gigantea</name>
    <dbReference type="NCBI Taxonomy" id="7932"/>
    <lineage>
        <taxon>Eukaryota</taxon>
        <taxon>Metazoa</taxon>
        <taxon>Chordata</taxon>
        <taxon>Craniata</taxon>
        <taxon>Vertebrata</taxon>
        <taxon>Euteleostomi</taxon>
        <taxon>Actinopterygii</taxon>
        <taxon>Neopterygii</taxon>
        <taxon>Teleostei</taxon>
        <taxon>Elopiformes</taxon>
        <taxon>Megalopidae</taxon>
        <taxon>Megalops</taxon>
    </lineage>
</organism>
<dbReference type="OrthoDB" id="272357at2759"/>
<gene>
    <name evidence="16" type="ORF">MATL_G00236820</name>
</gene>
<evidence type="ECO:0000256" key="12">
    <source>
        <dbReference type="ARBA" id="ARBA00077531"/>
    </source>
</evidence>
<evidence type="ECO:0000256" key="6">
    <source>
        <dbReference type="ARBA" id="ARBA00022833"/>
    </source>
</evidence>
<feature type="domain" description="HIT-type" evidence="15">
    <location>
        <begin position="39"/>
        <end position="73"/>
    </location>
</feature>
<dbReference type="GO" id="GO:0008270">
    <property type="term" value="F:zinc ion binding"/>
    <property type="evidence" value="ECO:0007669"/>
    <property type="project" value="UniProtKB-UniRule"/>
</dbReference>
<keyword evidence="2" id="KW-0690">Ribosome biogenesis</keyword>
<evidence type="ECO:0000256" key="10">
    <source>
        <dbReference type="ARBA" id="ARBA00061949"/>
    </source>
</evidence>
<evidence type="ECO:0000256" key="8">
    <source>
        <dbReference type="ARBA" id="ARBA00049598"/>
    </source>
</evidence>
<evidence type="ECO:0000313" key="16">
    <source>
        <dbReference type="EMBL" id="KAG7456521.1"/>
    </source>
</evidence>
<protein>
    <recommendedName>
        <fullName evidence="11">Box C/D snoRNA protein 1</fullName>
    </recommendedName>
    <alternativeName>
        <fullName evidence="12">Zinc finger HIT domain-containing protein 6</fullName>
    </alternativeName>
</protein>
<dbReference type="GO" id="GO:0000463">
    <property type="term" value="P:maturation of LSU-rRNA from tricistronic rRNA transcript (SSU-rRNA, 5.8S rRNA, LSU-rRNA)"/>
    <property type="evidence" value="ECO:0007669"/>
    <property type="project" value="TreeGrafter"/>
</dbReference>
<accession>A0A9D3SX30</accession>
<keyword evidence="17" id="KW-1185">Reference proteome</keyword>
<keyword evidence="5 13" id="KW-0863">Zinc-finger</keyword>
<dbReference type="GO" id="GO:0000492">
    <property type="term" value="P:box C/D snoRNP assembly"/>
    <property type="evidence" value="ECO:0007669"/>
    <property type="project" value="TreeGrafter"/>
</dbReference>
<comment type="subunit">
    <text evidence="10">Interacts with FBL, SNU13, NOP58, NUFIP1, RUVBL1, RUVBL2 and TAF9. Interacts (via HIT-type zinc finger) with the RUVBL1/RUVBL2 complex in the presence of ADP.</text>
</comment>
<dbReference type="Gene3D" id="3.30.60.190">
    <property type="match status" value="1"/>
</dbReference>
<dbReference type="Pfam" id="PF25790">
    <property type="entry name" value="BCD1"/>
    <property type="match status" value="1"/>
</dbReference>
<evidence type="ECO:0000259" key="15">
    <source>
        <dbReference type="PROSITE" id="PS51083"/>
    </source>
</evidence>
<proteinExistence type="inferred from homology"/>
<feature type="compositionally biased region" description="Acidic residues" evidence="14">
    <location>
        <begin position="312"/>
        <end position="332"/>
    </location>
</feature>
<keyword evidence="4" id="KW-0479">Metal-binding</keyword>
<dbReference type="InterPro" id="IPR051639">
    <property type="entry name" value="BCD1"/>
</dbReference>
<dbReference type="InterPro" id="IPR057721">
    <property type="entry name" value="BCD1_alpha/beta"/>
</dbReference>
<evidence type="ECO:0000256" key="4">
    <source>
        <dbReference type="ARBA" id="ARBA00022723"/>
    </source>
</evidence>
<comment type="caution">
    <text evidence="16">The sequence shown here is derived from an EMBL/GenBank/DDBJ whole genome shotgun (WGS) entry which is preliminary data.</text>
</comment>
<keyword evidence="7" id="KW-0832">Ubl conjugation</keyword>
<dbReference type="CDD" id="cd23023">
    <property type="entry name" value="zf-HIT_BCD1"/>
    <property type="match status" value="1"/>
</dbReference>
<keyword evidence="3" id="KW-0597">Phosphoprotein</keyword>
<feature type="region of interest" description="Disordered" evidence="14">
    <location>
        <begin position="292"/>
        <end position="332"/>
    </location>
</feature>
<dbReference type="GO" id="GO:0005634">
    <property type="term" value="C:nucleus"/>
    <property type="evidence" value="ECO:0007669"/>
    <property type="project" value="TreeGrafter"/>
</dbReference>
<name>A0A9D3SX30_MEGAT</name>
<evidence type="ECO:0000256" key="7">
    <source>
        <dbReference type="ARBA" id="ARBA00022843"/>
    </source>
</evidence>
<dbReference type="EMBL" id="JAFDVH010000022">
    <property type="protein sequence ID" value="KAG7456521.1"/>
    <property type="molecule type" value="Genomic_DNA"/>
</dbReference>
<sequence>MRSLVANILTMESSVVAENCPDEVKEVNGKKRKISLTNCGTCGTEAARYRCPGCLKHSCSLPCVKKHKAESGCSGVRDKTAFVPVSQFDEMNLLSDYRFLEDTARLADSVHRDPLVLKTQMGKNAKILKQKALRCNVMLKLLPPGFSRRRENSTYFNKKGQKFFWHLKLLFPQSRAEYTERRVPDSRTLQQILTPYIHPSESDPVKRQRLKVYAHAPPQQVKVFMKAENRRSNSVRYHELDLQKSLLENLKNKVIIEYPVLHIVLKDHCENYTLPGQESGAGRGVAVETPLHGGVLGNVSADAKGSVKERKEDDDEEDEMEDGEIRDEEEDT</sequence>
<evidence type="ECO:0000256" key="13">
    <source>
        <dbReference type="PROSITE-ProRule" id="PRU00453"/>
    </source>
</evidence>
<evidence type="ECO:0000256" key="14">
    <source>
        <dbReference type="SAM" id="MobiDB-lite"/>
    </source>
</evidence>
<evidence type="ECO:0000256" key="1">
    <source>
        <dbReference type="ARBA" id="ARBA00022499"/>
    </source>
</evidence>
<dbReference type="InterPro" id="IPR007529">
    <property type="entry name" value="Znf_HIT"/>
</dbReference>
<dbReference type="FunFam" id="3.30.60.190:FF:000001">
    <property type="entry name" value="box C/D snoRNA protein 1"/>
    <property type="match status" value="1"/>
</dbReference>
<dbReference type="GO" id="GO:0048254">
    <property type="term" value="P:snoRNA localization"/>
    <property type="evidence" value="ECO:0007669"/>
    <property type="project" value="TreeGrafter"/>
</dbReference>
<evidence type="ECO:0000256" key="3">
    <source>
        <dbReference type="ARBA" id="ARBA00022553"/>
    </source>
</evidence>
<comment type="similarity">
    <text evidence="9">Belongs to the BCD1 family.</text>
</comment>